<feature type="transmembrane region" description="Helical" evidence="1">
    <location>
        <begin position="6"/>
        <end position="28"/>
    </location>
</feature>
<protein>
    <recommendedName>
        <fullName evidence="4">Tellurium resistance protein</fullName>
    </recommendedName>
</protein>
<evidence type="ECO:0000313" key="2">
    <source>
        <dbReference type="EMBL" id="MBB3712619.1"/>
    </source>
</evidence>
<sequence>MPTASKLVGALLFAALGYVVSLIAMPLLEDLETIPRTPEINAVIGLGIGWFMAGPRAGGGIVEGLSNGITTMVVGLLAVLLVHGSLYALRASMRGRHSDPSDTIEAMVDFMLQGAQRLATPEVIIMLLAGGAVIGLLLEFTRSQAA</sequence>
<dbReference type="RefSeq" id="WP_183473138.1">
    <property type="nucleotide sequence ID" value="NZ_JACIBX010000007.1"/>
</dbReference>
<reference evidence="2 3" key="1">
    <citation type="submission" date="2020-08" db="EMBL/GenBank/DDBJ databases">
        <title>Genomic Encyclopedia of Type Strains, Phase III (KMG-III): the genomes of soil and plant-associated and newly described type strains.</title>
        <authorList>
            <person name="Whitman W."/>
        </authorList>
    </citation>
    <scope>NUCLEOTIDE SEQUENCE [LARGE SCALE GENOMIC DNA]</scope>
    <source>
        <strain evidence="2 3">CECT 8572</strain>
    </source>
</reference>
<proteinExistence type="predicted"/>
<name>A0ABR6HQH4_9RHOB</name>
<comment type="caution">
    <text evidence="2">The sequence shown here is derived from an EMBL/GenBank/DDBJ whole genome shotgun (WGS) entry which is preliminary data.</text>
</comment>
<accession>A0ABR6HQH4</accession>
<keyword evidence="1" id="KW-0812">Transmembrane</keyword>
<feature type="transmembrane region" description="Helical" evidence="1">
    <location>
        <begin position="118"/>
        <end position="138"/>
    </location>
</feature>
<dbReference type="InterPro" id="IPR047784">
    <property type="entry name" value="TrgA"/>
</dbReference>
<dbReference type="NCBIfam" id="NF033773">
    <property type="entry name" value="tellur_TrgA"/>
    <property type="match status" value="1"/>
</dbReference>
<keyword evidence="1" id="KW-1133">Transmembrane helix</keyword>
<feature type="transmembrane region" description="Helical" evidence="1">
    <location>
        <begin position="69"/>
        <end position="89"/>
    </location>
</feature>
<organism evidence="2 3">
    <name type="scientific">Limimaricola variabilis</name>
    <dbReference type="NCBI Taxonomy" id="1492771"/>
    <lineage>
        <taxon>Bacteria</taxon>
        <taxon>Pseudomonadati</taxon>
        <taxon>Pseudomonadota</taxon>
        <taxon>Alphaproteobacteria</taxon>
        <taxon>Rhodobacterales</taxon>
        <taxon>Paracoccaceae</taxon>
        <taxon>Limimaricola</taxon>
    </lineage>
</organism>
<gene>
    <name evidence="2" type="ORF">FHS00_002207</name>
</gene>
<dbReference type="Proteomes" id="UP000576152">
    <property type="component" value="Unassembled WGS sequence"/>
</dbReference>
<evidence type="ECO:0000256" key="1">
    <source>
        <dbReference type="SAM" id="Phobius"/>
    </source>
</evidence>
<keyword evidence="1" id="KW-0472">Membrane</keyword>
<evidence type="ECO:0008006" key="4">
    <source>
        <dbReference type="Google" id="ProtNLM"/>
    </source>
</evidence>
<keyword evidence="3" id="KW-1185">Reference proteome</keyword>
<dbReference type="EMBL" id="JACIBX010000007">
    <property type="protein sequence ID" value="MBB3712619.1"/>
    <property type="molecule type" value="Genomic_DNA"/>
</dbReference>
<evidence type="ECO:0000313" key="3">
    <source>
        <dbReference type="Proteomes" id="UP000576152"/>
    </source>
</evidence>
<feature type="transmembrane region" description="Helical" evidence="1">
    <location>
        <begin position="40"/>
        <end position="57"/>
    </location>
</feature>